<keyword evidence="4" id="KW-1185">Reference proteome</keyword>
<reference evidence="4" key="1">
    <citation type="journal article" date="2019" name="Int. J. Syst. Evol. Microbiol.">
        <title>The Global Catalogue of Microorganisms (GCM) 10K type strain sequencing project: providing services to taxonomists for standard genome sequencing and annotation.</title>
        <authorList>
            <consortium name="The Broad Institute Genomics Platform"/>
            <consortium name="The Broad Institute Genome Sequencing Center for Infectious Disease"/>
            <person name="Wu L."/>
            <person name="Ma J."/>
        </authorList>
    </citation>
    <scope>NUCLEOTIDE SEQUENCE [LARGE SCALE GENOMIC DNA]</scope>
    <source>
        <strain evidence="4">CGMCC-1.15741</strain>
    </source>
</reference>
<evidence type="ECO:0000256" key="1">
    <source>
        <dbReference type="SAM" id="MobiDB-lite"/>
    </source>
</evidence>
<accession>A0ABW1S9E1</accession>
<keyword evidence="2" id="KW-0472">Membrane</keyword>
<feature type="compositionally biased region" description="Basic and acidic residues" evidence="1">
    <location>
        <begin position="102"/>
        <end position="116"/>
    </location>
</feature>
<keyword evidence="2" id="KW-0812">Transmembrane</keyword>
<proteinExistence type="predicted"/>
<protein>
    <submittedName>
        <fullName evidence="3">Uncharacterized protein</fullName>
    </submittedName>
</protein>
<organism evidence="3 4">
    <name type="scientific">Ponticaulis profundi</name>
    <dbReference type="NCBI Taxonomy" id="2665222"/>
    <lineage>
        <taxon>Bacteria</taxon>
        <taxon>Pseudomonadati</taxon>
        <taxon>Pseudomonadota</taxon>
        <taxon>Alphaproteobacteria</taxon>
        <taxon>Hyphomonadales</taxon>
        <taxon>Hyphomonadaceae</taxon>
        <taxon>Ponticaulis</taxon>
    </lineage>
</organism>
<evidence type="ECO:0000313" key="4">
    <source>
        <dbReference type="Proteomes" id="UP001596303"/>
    </source>
</evidence>
<feature type="transmembrane region" description="Helical" evidence="2">
    <location>
        <begin position="6"/>
        <end position="26"/>
    </location>
</feature>
<keyword evidence="2" id="KW-1133">Transmembrane helix</keyword>
<sequence>MIWQHWKFFAGAGAMLALFFCVWLYGEGRSNEAREKAETACEADSLTRDAAAAQARDKQIADIRAEEERKRKELDAQLKARNEIITEQDRAIAKANARARKAARDAQNKALQDRADSGASCPLTGSVRDGYINDVSAYNADNGH</sequence>
<evidence type="ECO:0000256" key="2">
    <source>
        <dbReference type="SAM" id="Phobius"/>
    </source>
</evidence>
<comment type="caution">
    <text evidence="3">The sequence shown here is derived from an EMBL/GenBank/DDBJ whole genome shotgun (WGS) entry which is preliminary data.</text>
</comment>
<feature type="region of interest" description="Disordered" evidence="1">
    <location>
        <begin position="97"/>
        <end position="123"/>
    </location>
</feature>
<evidence type="ECO:0000313" key="3">
    <source>
        <dbReference type="EMBL" id="MFC6197794.1"/>
    </source>
</evidence>
<dbReference type="Proteomes" id="UP001596303">
    <property type="component" value="Unassembled WGS sequence"/>
</dbReference>
<gene>
    <name evidence="3" type="ORF">ACFQDM_06880</name>
</gene>
<name>A0ABW1S9E1_9PROT</name>
<dbReference type="RefSeq" id="WP_377377214.1">
    <property type="nucleotide sequence ID" value="NZ_JBHSSW010000008.1"/>
</dbReference>
<dbReference type="EMBL" id="JBHSSW010000008">
    <property type="protein sequence ID" value="MFC6197794.1"/>
    <property type="molecule type" value="Genomic_DNA"/>
</dbReference>